<keyword evidence="6 9" id="KW-0057">Aromatic amino acid biosynthesis</keyword>
<comment type="similarity">
    <text evidence="1 9">Belongs to the prephenate/arogenate dehydrogenase family.</text>
</comment>
<keyword evidence="4 9" id="KW-0521">NADP</keyword>
<reference evidence="11" key="1">
    <citation type="submission" date="2021-06" db="EMBL/GenBank/DDBJ databases">
        <authorList>
            <person name="Kallberg Y."/>
            <person name="Tangrot J."/>
            <person name="Rosling A."/>
        </authorList>
    </citation>
    <scope>NUCLEOTIDE SEQUENCE</scope>
    <source>
        <strain evidence="11">IA702</strain>
    </source>
</reference>
<dbReference type="GO" id="GO:0008977">
    <property type="term" value="F:prephenate dehydrogenase (NAD+) activity"/>
    <property type="evidence" value="ECO:0007669"/>
    <property type="project" value="InterPro"/>
</dbReference>
<dbReference type="EMBL" id="CAJVPJ010000122">
    <property type="protein sequence ID" value="CAG8481712.1"/>
    <property type="molecule type" value="Genomic_DNA"/>
</dbReference>
<dbReference type="PROSITE" id="PS51176">
    <property type="entry name" value="PDH_ADH"/>
    <property type="match status" value="1"/>
</dbReference>
<evidence type="ECO:0000256" key="3">
    <source>
        <dbReference type="ARBA" id="ARBA00022605"/>
    </source>
</evidence>
<evidence type="ECO:0000256" key="9">
    <source>
        <dbReference type="PIRNR" id="PIRNR036510"/>
    </source>
</evidence>
<comment type="caution">
    <text evidence="11">The sequence shown here is derived from an EMBL/GenBank/DDBJ whole genome shotgun (WGS) entry which is preliminary data.</text>
</comment>
<keyword evidence="12" id="KW-1185">Reference proteome</keyword>
<evidence type="ECO:0000256" key="5">
    <source>
        <dbReference type="ARBA" id="ARBA00023002"/>
    </source>
</evidence>
<keyword evidence="2 9" id="KW-0827">Tyrosine biosynthesis</keyword>
<dbReference type="SUPFAM" id="SSF51735">
    <property type="entry name" value="NAD(P)-binding Rossmann-fold domains"/>
    <property type="match status" value="1"/>
</dbReference>
<dbReference type="InterPro" id="IPR036291">
    <property type="entry name" value="NAD(P)-bd_dom_sf"/>
</dbReference>
<evidence type="ECO:0000256" key="6">
    <source>
        <dbReference type="ARBA" id="ARBA00023141"/>
    </source>
</evidence>
<dbReference type="FunFam" id="3.40.50.720:FF:000339">
    <property type="entry name" value="Prephenate dehydrogenase [NADP(+)]"/>
    <property type="match status" value="1"/>
</dbReference>
<proteinExistence type="inferred from homology"/>
<comment type="pathway">
    <text evidence="8 9">Amino-acid biosynthesis; L-tyrosine biosynthesis; (4-hydroxyphenyl)pyruvate from prephenate (NADP(+) route): step 1/1.</text>
</comment>
<organism evidence="11 12">
    <name type="scientific">Paraglomus occultum</name>
    <dbReference type="NCBI Taxonomy" id="144539"/>
    <lineage>
        <taxon>Eukaryota</taxon>
        <taxon>Fungi</taxon>
        <taxon>Fungi incertae sedis</taxon>
        <taxon>Mucoromycota</taxon>
        <taxon>Glomeromycotina</taxon>
        <taxon>Glomeromycetes</taxon>
        <taxon>Paraglomerales</taxon>
        <taxon>Paraglomeraceae</taxon>
        <taxon>Paraglomus</taxon>
    </lineage>
</organism>
<gene>
    <name evidence="11" type="ORF">POCULU_LOCUS1586</name>
</gene>
<dbReference type="PANTHER" id="PTHR21363">
    <property type="entry name" value="PREPHENATE DEHYDROGENASE"/>
    <property type="match status" value="1"/>
</dbReference>
<dbReference type="InterPro" id="IPR012385">
    <property type="entry name" value="Prephenate_DH_fun"/>
</dbReference>
<dbReference type="PANTHER" id="PTHR21363:SF0">
    <property type="entry name" value="PREPHENATE DEHYDROGENASE [NADP(+)]"/>
    <property type="match status" value="1"/>
</dbReference>
<dbReference type="PIRSF" id="PIRSF036510">
    <property type="entry name" value="PDH_fung"/>
    <property type="match status" value="1"/>
</dbReference>
<protein>
    <recommendedName>
        <fullName evidence="9">Prephenate dehydrogenase [NADP(+)]</fullName>
        <shortName evidence="9">PRDH</shortName>
        <ecNumber evidence="9">1.3.1.13</ecNumber>
    </recommendedName>
</protein>
<keyword evidence="3 9" id="KW-0028">Amino-acid biosynthesis</keyword>
<accession>A0A9N8WCB0</accession>
<keyword evidence="5 9" id="KW-0560">Oxidoreductase</keyword>
<name>A0A9N8WCB0_9GLOM</name>
<evidence type="ECO:0000256" key="2">
    <source>
        <dbReference type="ARBA" id="ARBA00022498"/>
    </source>
</evidence>
<evidence type="ECO:0000256" key="1">
    <source>
        <dbReference type="ARBA" id="ARBA00007964"/>
    </source>
</evidence>
<evidence type="ECO:0000259" key="10">
    <source>
        <dbReference type="PROSITE" id="PS51176"/>
    </source>
</evidence>
<dbReference type="SUPFAM" id="SSF48179">
    <property type="entry name" value="6-phosphogluconate dehydrogenase C-terminal domain-like"/>
    <property type="match status" value="2"/>
</dbReference>
<dbReference type="InterPro" id="IPR008927">
    <property type="entry name" value="6-PGluconate_DH-like_C_sf"/>
</dbReference>
<evidence type="ECO:0000256" key="8">
    <source>
        <dbReference type="ARBA" id="ARBA00060605"/>
    </source>
</evidence>
<dbReference type="InterPro" id="IPR003099">
    <property type="entry name" value="Prephen_DH"/>
</dbReference>
<evidence type="ECO:0000256" key="4">
    <source>
        <dbReference type="ARBA" id="ARBA00022857"/>
    </source>
</evidence>
<dbReference type="OrthoDB" id="5399569at2759"/>
<dbReference type="Pfam" id="PF03807">
    <property type="entry name" value="F420_oxidored"/>
    <property type="match status" value="1"/>
</dbReference>
<evidence type="ECO:0000256" key="7">
    <source>
        <dbReference type="ARBA" id="ARBA00051295"/>
    </source>
</evidence>
<dbReference type="InterPro" id="IPR050812">
    <property type="entry name" value="Preph/Arog_dehydrog"/>
</dbReference>
<dbReference type="GO" id="GO:0070403">
    <property type="term" value="F:NAD+ binding"/>
    <property type="evidence" value="ECO:0007669"/>
    <property type="project" value="TreeGrafter"/>
</dbReference>
<dbReference type="FunFam" id="1.10.3660.10:FF:000004">
    <property type="entry name" value="Prephenate dehydrogenase [NADP(+)]"/>
    <property type="match status" value="1"/>
</dbReference>
<dbReference type="Proteomes" id="UP000789572">
    <property type="component" value="Unassembled WGS sequence"/>
</dbReference>
<sequence>MNLVEMDELEIGFIGLGAMGMMYAKRLCEAGWKNINVCDLPSKYEQLKTTLAGSGLTVLKDGHAVSRRSDFIIYSVEAENIERVVAEYGPSTKLEAIVGGQTSVKEPEIRAFEKYLPDDAHIVTCHSLHGPTVHPKGQPLVLIRHRASDDKYNLVIRILSCLQSELVELSYKEHDRITADTQAVTHVAFLSMGTAWKTQMQFPWETPQYVGGIENVKINMTLRIYSNKWHVYAGIAIMNPSAEIQIRQYAQSVSDLFKLMIQEKQEEFENRVKEAGDFVFGKHAENRQPILLSDSILDRFSLSSVPSEQRKPNSHLSLMAMTDSWHKLGIRPYEHMVCQTPLFRLWIGIAEYLFRNTEMLDEAIRAALYDKDIRADDMEFYSASKGWAECVAVGNMAAYQKRFNDTAEFFKKRFPEGVRIGNEMIEVIKTHQRVGLGNIAHSDS</sequence>
<dbReference type="Gene3D" id="1.10.3660.10">
    <property type="entry name" value="6-phosphogluconate dehydrogenase C-terminal like domain"/>
    <property type="match status" value="2"/>
</dbReference>
<comment type="catalytic activity">
    <reaction evidence="7 9">
        <text>prephenate + NADP(+) = 3-(4-hydroxyphenyl)pyruvate + CO2 + NADPH</text>
        <dbReference type="Rhea" id="RHEA:21640"/>
        <dbReference type="ChEBI" id="CHEBI:16526"/>
        <dbReference type="ChEBI" id="CHEBI:29934"/>
        <dbReference type="ChEBI" id="CHEBI:36242"/>
        <dbReference type="ChEBI" id="CHEBI:57783"/>
        <dbReference type="ChEBI" id="CHEBI:58349"/>
        <dbReference type="EC" id="1.3.1.13"/>
    </reaction>
</comment>
<evidence type="ECO:0000313" key="12">
    <source>
        <dbReference type="Proteomes" id="UP000789572"/>
    </source>
</evidence>
<dbReference type="AlphaFoldDB" id="A0A9N8WCB0"/>
<dbReference type="GO" id="GO:0006571">
    <property type="term" value="P:tyrosine biosynthetic process"/>
    <property type="evidence" value="ECO:0007669"/>
    <property type="project" value="UniProtKB-UniRule"/>
</dbReference>
<dbReference type="InterPro" id="IPR028939">
    <property type="entry name" value="P5C_Rdtase_cat_N"/>
</dbReference>
<evidence type="ECO:0000313" key="11">
    <source>
        <dbReference type="EMBL" id="CAG8481712.1"/>
    </source>
</evidence>
<dbReference type="GO" id="GO:0004665">
    <property type="term" value="F:prephenate dehydrogenase (NADP+) activity"/>
    <property type="evidence" value="ECO:0007669"/>
    <property type="project" value="UniProtKB-UniRule"/>
</dbReference>
<dbReference type="EC" id="1.3.1.13" evidence="9"/>
<dbReference type="Gene3D" id="3.40.50.720">
    <property type="entry name" value="NAD(P)-binding Rossmann-like Domain"/>
    <property type="match status" value="1"/>
</dbReference>
<feature type="domain" description="Prephenate/arogenate dehydrogenase" evidence="10">
    <location>
        <begin position="9"/>
        <end position="290"/>
    </location>
</feature>